<feature type="compositionally biased region" description="Basic and acidic residues" evidence="1">
    <location>
        <begin position="282"/>
        <end position="294"/>
    </location>
</feature>
<proteinExistence type="predicted"/>
<dbReference type="GO" id="GO:0016301">
    <property type="term" value="F:kinase activity"/>
    <property type="evidence" value="ECO:0007669"/>
    <property type="project" value="UniProtKB-KW"/>
</dbReference>
<dbReference type="RefSeq" id="XP_026744348.1">
    <property type="nucleotide sequence ID" value="XM_026888547.1"/>
</dbReference>
<organism evidence="2 3">
    <name type="scientific">Trichoplusia ni</name>
    <name type="common">Cabbage looper</name>
    <dbReference type="NCBI Taxonomy" id="7111"/>
    <lineage>
        <taxon>Eukaryota</taxon>
        <taxon>Metazoa</taxon>
        <taxon>Ecdysozoa</taxon>
        <taxon>Arthropoda</taxon>
        <taxon>Hexapoda</taxon>
        <taxon>Insecta</taxon>
        <taxon>Pterygota</taxon>
        <taxon>Neoptera</taxon>
        <taxon>Endopterygota</taxon>
        <taxon>Lepidoptera</taxon>
        <taxon>Glossata</taxon>
        <taxon>Ditrysia</taxon>
        <taxon>Noctuoidea</taxon>
        <taxon>Noctuidae</taxon>
        <taxon>Plusiinae</taxon>
        <taxon>Trichoplusia</taxon>
    </lineage>
</organism>
<feature type="region of interest" description="Disordered" evidence="1">
    <location>
        <begin position="605"/>
        <end position="625"/>
    </location>
</feature>
<feature type="compositionally biased region" description="Polar residues" evidence="1">
    <location>
        <begin position="448"/>
        <end position="464"/>
    </location>
</feature>
<feature type="compositionally biased region" description="Basic and acidic residues" evidence="1">
    <location>
        <begin position="848"/>
        <end position="865"/>
    </location>
</feature>
<keyword evidence="3" id="KW-0808">Transferase</keyword>
<dbReference type="AlphaFoldDB" id="A0A7E5WU33"/>
<feature type="region of interest" description="Disordered" evidence="1">
    <location>
        <begin position="88"/>
        <end position="125"/>
    </location>
</feature>
<dbReference type="KEGG" id="tnl:113505741"/>
<feature type="region of interest" description="Disordered" evidence="1">
    <location>
        <begin position="784"/>
        <end position="873"/>
    </location>
</feature>
<evidence type="ECO:0000313" key="3">
    <source>
        <dbReference type="RefSeq" id="XP_026744348.1"/>
    </source>
</evidence>
<sequence length="943" mass="107034">MTNATIFENNSTSENGNIQQNCNTTGDSQNCTVSTVLVPKNDCSHTNNTDCNVPVTSEANHSNDTKKNQIGNSDTVLKYVYKKDDKTNILNKSTGHPKNSINRRKRSTDDPNDSPLPSKIVKPTAVNYETAHGAPTGELIHRPPNTISGANLADFSIQTVHDGKQNQASPAKDSSEHENDSDKSNESKARGEYTPNNSAEKSVSDSEESGENQDYRKLRGNNGDNAHEYPERIKPTGESNDDNKSLARDESDEYHDQRNRPNSQEADSSGERGVAYRNNKPNYEEENSREHADYNTKQPSRLYDESGEVNNYKNLKPRGEYHNNRDEQDINVRNGERDNYKNGKPIQYENSSEEEYTNKKPSPEHYSSDEREHRENLNTSSAEDSSNEHDNYKNKKASGESDTSSERAKHRSSEHSRGYDSSNERGDYVDRAPVRDSSSHRRNDKLSSEYSNSEEISKETNLTGEKTEKSFGNKVNAPINSEKYLTAQFLSKEASDEQTKTNSAESDSSETHDRNNFKRIKPNLEKSNEYKQDDSSQENQRLTYQNNEKNNFNVKPKLNLESSSKSSSESDEDDSNQFGIKLPQTGNLISDDPKKAVEILPLTTALPQLASNSKPPSNDDNVLNPKINRLGNKLIHINDGEVKPVVEIHAENDNESSEETKSSNSDESDSLESLLGVKGSENLQDNSQSDKLVREHKAQQGDVKQQFERIPLNYKHDDNNDNKVTEAPKEEKSEVTKDEGTLDVFAPEDVKYDANLNIKFDDLAIKLPEIKLPDDILSYTHDNYPFHDKKESKHSSESYDKPGHYYNQDNKARTRQDKNEKDKHNDNDSGEQNDRDDYKPESNYYDYYGHKPEKSNYKRKDSDGKGEEDEDEDLYEKFVRERFGKRGTFEKRSEKLEAAALSPHLYDTVKSILKKTADIDEQAKKSGDPNANYMWTLEYGEKL</sequence>
<feature type="compositionally biased region" description="Polar residues" evidence="1">
    <location>
        <begin position="537"/>
        <end position="553"/>
    </location>
</feature>
<evidence type="ECO:0000256" key="1">
    <source>
        <dbReference type="SAM" id="MobiDB-lite"/>
    </source>
</evidence>
<gene>
    <name evidence="3" type="primary">LOC113505741</name>
</gene>
<dbReference type="Proteomes" id="UP000322000">
    <property type="component" value="Chromosome 27"/>
</dbReference>
<feature type="compositionally biased region" description="Basic and acidic residues" evidence="1">
    <location>
        <begin position="225"/>
        <end position="259"/>
    </location>
</feature>
<dbReference type="InParanoid" id="A0A7E5WU33"/>
<feature type="region of interest" description="Disordered" evidence="1">
    <location>
        <begin position="161"/>
        <end position="592"/>
    </location>
</feature>
<reference evidence="3" key="1">
    <citation type="submission" date="2025-08" db="UniProtKB">
        <authorList>
            <consortium name="RefSeq"/>
        </authorList>
    </citation>
    <scope>IDENTIFICATION</scope>
</reference>
<keyword evidence="3" id="KW-0418">Kinase</keyword>
<dbReference type="OrthoDB" id="7427585at2759"/>
<feature type="compositionally biased region" description="Polar residues" evidence="1">
    <location>
        <begin position="681"/>
        <end position="690"/>
    </location>
</feature>
<feature type="compositionally biased region" description="Basic and acidic residues" evidence="1">
    <location>
        <begin position="386"/>
        <end position="447"/>
    </location>
</feature>
<feature type="region of interest" description="Disordered" evidence="1">
    <location>
        <begin position="652"/>
        <end position="740"/>
    </location>
</feature>
<feature type="compositionally biased region" description="Basic and acidic residues" evidence="1">
    <location>
        <begin position="714"/>
        <end position="740"/>
    </location>
</feature>
<feature type="compositionally biased region" description="Basic and acidic residues" evidence="1">
    <location>
        <begin position="356"/>
        <end position="376"/>
    </location>
</feature>
<protein>
    <submittedName>
        <fullName evidence="3">Probable serine/threonine-protein kinase clkA</fullName>
    </submittedName>
</protein>
<feature type="compositionally biased region" description="Basic and acidic residues" evidence="1">
    <location>
        <begin position="173"/>
        <end position="191"/>
    </location>
</feature>
<feature type="compositionally biased region" description="Basic and acidic residues" evidence="1">
    <location>
        <begin position="810"/>
        <end position="840"/>
    </location>
</feature>
<accession>A0A7E5WU33</accession>
<feature type="compositionally biased region" description="Basic and acidic residues" evidence="1">
    <location>
        <begin position="317"/>
        <end position="341"/>
    </location>
</feature>
<evidence type="ECO:0000313" key="2">
    <source>
        <dbReference type="Proteomes" id="UP000322000"/>
    </source>
</evidence>
<feature type="compositionally biased region" description="Basic and acidic residues" evidence="1">
    <location>
        <begin position="784"/>
        <end position="803"/>
    </location>
</feature>
<name>A0A7E5WU33_TRINI</name>
<feature type="compositionally biased region" description="Polar residues" evidence="1">
    <location>
        <begin position="605"/>
        <end position="621"/>
    </location>
</feature>
<feature type="compositionally biased region" description="Basic and acidic residues" evidence="1">
    <location>
        <begin position="509"/>
        <end position="534"/>
    </location>
</feature>
<feature type="compositionally biased region" description="Polar residues" evidence="1">
    <location>
        <begin position="88"/>
        <end position="100"/>
    </location>
</feature>
<keyword evidence="2" id="KW-1185">Reference proteome</keyword>
<dbReference type="GeneID" id="113505741"/>